<dbReference type="GO" id="GO:0005524">
    <property type="term" value="F:ATP binding"/>
    <property type="evidence" value="ECO:0007669"/>
    <property type="project" value="UniProtKB-KW"/>
</dbReference>
<dbReference type="CDD" id="cd03214">
    <property type="entry name" value="ABC_Iron-Siderophores_B12_Hemin"/>
    <property type="match status" value="1"/>
</dbReference>
<evidence type="ECO:0000259" key="7">
    <source>
        <dbReference type="PROSITE" id="PS50893"/>
    </source>
</evidence>
<keyword evidence="2" id="KW-0813">Transport</keyword>
<keyword evidence="4 8" id="KW-0067">ATP-binding</keyword>
<dbReference type="PROSITE" id="PS50893">
    <property type="entry name" value="ABC_TRANSPORTER_2"/>
    <property type="match status" value="1"/>
</dbReference>
<reference evidence="8 9" key="1">
    <citation type="submission" date="2020-03" db="EMBL/GenBank/DDBJ databases">
        <title>Roseomonas stagni sp. nov., isolated from pond water in Japan.</title>
        <authorList>
            <person name="Furuhata K."/>
            <person name="Miyamoto H."/>
            <person name="Goto K."/>
        </authorList>
    </citation>
    <scope>NUCLEOTIDE SEQUENCE [LARGE SCALE GENOMIC DNA]</scope>
    <source>
        <strain evidence="8 9">PeD5</strain>
    </source>
</reference>
<sequence length="259" mass="26418">MSLLACEGLSIGHGSRVVAAGIGFALEAGTVTVLLGPNGGGKTTLLRTLLGLIPPLAGRVLVAGEDLRGMARQAVARKIAYVPQAAPGGFAYRVLDVVAMGRAAHLPLLAQPGARDVAAARAALARLGMEGFAERRVTELSGGERQKVLIARALAQEAAVVVMDEPAASLDFGNQALLLREARRLAAEGHAVLMTTHHPDHAFLVADRVALLHGGALEGPGAPAAMVTPERLAAVYGVPAVIGELGGRMVCAPLLGGPD</sequence>
<dbReference type="InterPro" id="IPR003439">
    <property type="entry name" value="ABC_transporter-like_ATP-bd"/>
</dbReference>
<evidence type="ECO:0000256" key="3">
    <source>
        <dbReference type="ARBA" id="ARBA00022741"/>
    </source>
</evidence>
<dbReference type="AlphaFoldDB" id="A0A6M1LR64"/>
<evidence type="ECO:0000256" key="4">
    <source>
        <dbReference type="ARBA" id="ARBA00022840"/>
    </source>
</evidence>
<dbReference type="SMART" id="SM00382">
    <property type="entry name" value="AAA"/>
    <property type="match status" value="1"/>
</dbReference>
<dbReference type="SUPFAM" id="SSF52540">
    <property type="entry name" value="P-loop containing nucleoside triphosphate hydrolases"/>
    <property type="match status" value="1"/>
</dbReference>
<proteinExistence type="inferred from homology"/>
<evidence type="ECO:0000313" key="9">
    <source>
        <dbReference type="Proteomes" id="UP000475385"/>
    </source>
</evidence>
<feature type="domain" description="ABC transporter" evidence="7">
    <location>
        <begin position="4"/>
        <end position="239"/>
    </location>
</feature>
<dbReference type="FunFam" id="3.40.50.300:FF:000134">
    <property type="entry name" value="Iron-enterobactin ABC transporter ATP-binding protein"/>
    <property type="match status" value="1"/>
</dbReference>
<dbReference type="Proteomes" id="UP000475385">
    <property type="component" value="Unassembled WGS sequence"/>
</dbReference>
<evidence type="ECO:0000256" key="5">
    <source>
        <dbReference type="ARBA" id="ARBA00022967"/>
    </source>
</evidence>
<keyword evidence="9" id="KW-1185">Reference proteome</keyword>
<accession>A0A6M1LR64</accession>
<dbReference type="EMBL" id="JAAIKB010000011">
    <property type="protein sequence ID" value="NGM22925.1"/>
    <property type="molecule type" value="Genomic_DNA"/>
</dbReference>
<dbReference type="Gene3D" id="3.40.50.300">
    <property type="entry name" value="P-loop containing nucleotide triphosphate hydrolases"/>
    <property type="match status" value="1"/>
</dbReference>
<evidence type="ECO:0000256" key="1">
    <source>
        <dbReference type="ARBA" id="ARBA00005417"/>
    </source>
</evidence>
<keyword evidence="5" id="KW-1278">Translocase</keyword>
<comment type="function">
    <text evidence="6">Part of the ABC transporter complex HmuTUV involved in hemin import. Responsible for energy coupling to the transport system.</text>
</comment>
<dbReference type="InterPro" id="IPR027417">
    <property type="entry name" value="P-loop_NTPase"/>
</dbReference>
<dbReference type="InterPro" id="IPR017871">
    <property type="entry name" value="ABC_transporter-like_CS"/>
</dbReference>
<keyword evidence="3" id="KW-0547">Nucleotide-binding</keyword>
<name>A0A6M1LR64_9PROT</name>
<dbReference type="PROSITE" id="PS00211">
    <property type="entry name" value="ABC_TRANSPORTER_1"/>
    <property type="match status" value="1"/>
</dbReference>
<comment type="similarity">
    <text evidence="1">Belongs to the ABC transporter superfamily.</text>
</comment>
<comment type="caution">
    <text evidence="8">The sequence shown here is derived from an EMBL/GenBank/DDBJ whole genome shotgun (WGS) entry which is preliminary data.</text>
</comment>
<organism evidence="8 9">
    <name type="scientific">Falsiroseomonas algicola</name>
    <dbReference type="NCBI Taxonomy" id="2716930"/>
    <lineage>
        <taxon>Bacteria</taxon>
        <taxon>Pseudomonadati</taxon>
        <taxon>Pseudomonadota</taxon>
        <taxon>Alphaproteobacteria</taxon>
        <taxon>Acetobacterales</taxon>
        <taxon>Roseomonadaceae</taxon>
        <taxon>Falsiroseomonas</taxon>
    </lineage>
</organism>
<dbReference type="PANTHER" id="PTHR42794">
    <property type="entry name" value="HEMIN IMPORT ATP-BINDING PROTEIN HMUV"/>
    <property type="match status" value="1"/>
</dbReference>
<dbReference type="RefSeq" id="WP_164696838.1">
    <property type="nucleotide sequence ID" value="NZ_JAAIKB010000011.1"/>
</dbReference>
<dbReference type="PANTHER" id="PTHR42794:SF1">
    <property type="entry name" value="HEMIN IMPORT ATP-BINDING PROTEIN HMUV"/>
    <property type="match status" value="1"/>
</dbReference>
<gene>
    <name evidence="8" type="ORF">G3576_23130</name>
</gene>
<dbReference type="InterPro" id="IPR003593">
    <property type="entry name" value="AAA+_ATPase"/>
</dbReference>
<evidence type="ECO:0000256" key="2">
    <source>
        <dbReference type="ARBA" id="ARBA00022448"/>
    </source>
</evidence>
<evidence type="ECO:0000313" key="8">
    <source>
        <dbReference type="EMBL" id="NGM22925.1"/>
    </source>
</evidence>
<evidence type="ECO:0000256" key="6">
    <source>
        <dbReference type="ARBA" id="ARBA00037066"/>
    </source>
</evidence>
<dbReference type="GO" id="GO:0016887">
    <property type="term" value="F:ATP hydrolysis activity"/>
    <property type="evidence" value="ECO:0007669"/>
    <property type="project" value="InterPro"/>
</dbReference>
<protein>
    <submittedName>
        <fullName evidence="8">ABC transporter ATP-binding protein</fullName>
    </submittedName>
</protein>
<dbReference type="Pfam" id="PF00005">
    <property type="entry name" value="ABC_tran"/>
    <property type="match status" value="1"/>
</dbReference>